<keyword evidence="2" id="KW-0472">Membrane</keyword>
<name>F0Z729_DICPU</name>
<keyword evidence="2" id="KW-0812">Transmembrane</keyword>
<keyword evidence="2" id="KW-1133">Transmembrane helix</keyword>
<sequence>MDFLNIGSFSFVVIICLLLGFLYKCLNQIEDLKKQNQQQANQELENNYPLTIFRLNNEISGLEVEKRVHHDHLSVLAKKQEVLDQKNKSELEKLSNLKNVQSLEIRQYQTLANQQRQILQGNDIEQYKLVEERDSIKAKLENQFRKSNKLEETLSEKDEIIQMLEKKLLSEQLAVVQLSCEHKQAMDKLNARS</sequence>
<accession>F0Z729</accession>
<dbReference type="EMBL" id="GL870944">
    <property type="protein sequence ID" value="EGC40303.1"/>
    <property type="molecule type" value="Genomic_DNA"/>
</dbReference>
<dbReference type="InParanoid" id="F0Z729"/>
<organism evidence="3 4">
    <name type="scientific">Dictyostelium purpureum</name>
    <name type="common">Slime mold</name>
    <dbReference type="NCBI Taxonomy" id="5786"/>
    <lineage>
        <taxon>Eukaryota</taxon>
        <taxon>Amoebozoa</taxon>
        <taxon>Evosea</taxon>
        <taxon>Eumycetozoa</taxon>
        <taxon>Dictyostelia</taxon>
        <taxon>Dictyosteliales</taxon>
        <taxon>Dictyosteliaceae</taxon>
        <taxon>Dictyostelium</taxon>
    </lineage>
</organism>
<feature type="transmembrane region" description="Helical" evidence="2">
    <location>
        <begin position="6"/>
        <end position="26"/>
    </location>
</feature>
<dbReference type="GeneID" id="10509104"/>
<keyword evidence="4" id="KW-1185">Reference proteome</keyword>
<evidence type="ECO:0000256" key="2">
    <source>
        <dbReference type="SAM" id="Phobius"/>
    </source>
</evidence>
<reference evidence="4" key="1">
    <citation type="journal article" date="2011" name="Genome Biol.">
        <title>Comparative genomics of the social amoebae Dictyostelium discoideum and Dictyostelium purpureum.</title>
        <authorList>
            <consortium name="US DOE Joint Genome Institute (JGI-PGF)"/>
            <person name="Sucgang R."/>
            <person name="Kuo A."/>
            <person name="Tian X."/>
            <person name="Salerno W."/>
            <person name="Parikh A."/>
            <person name="Feasley C.L."/>
            <person name="Dalin E."/>
            <person name="Tu H."/>
            <person name="Huang E."/>
            <person name="Barry K."/>
            <person name="Lindquist E."/>
            <person name="Shapiro H."/>
            <person name="Bruce D."/>
            <person name="Schmutz J."/>
            <person name="Salamov A."/>
            <person name="Fey P."/>
            <person name="Gaudet P."/>
            <person name="Anjard C."/>
            <person name="Babu M.M."/>
            <person name="Basu S."/>
            <person name="Bushmanova Y."/>
            <person name="van der Wel H."/>
            <person name="Katoh-Kurasawa M."/>
            <person name="Dinh C."/>
            <person name="Coutinho P.M."/>
            <person name="Saito T."/>
            <person name="Elias M."/>
            <person name="Schaap P."/>
            <person name="Kay R.R."/>
            <person name="Henrissat B."/>
            <person name="Eichinger L."/>
            <person name="Rivero F."/>
            <person name="Putnam N.H."/>
            <person name="West C.M."/>
            <person name="Loomis W.F."/>
            <person name="Chisholm R.L."/>
            <person name="Shaulsky G."/>
            <person name="Strassmann J.E."/>
            <person name="Queller D.C."/>
            <person name="Kuspa A."/>
            <person name="Grigoriev I.V."/>
        </authorList>
    </citation>
    <scope>NUCLEOTIDE SEQUENCE [LARGE SCALE GENOMIC DNA]</scope>
    <source>
        <strain evidence="4">QSDP1</strain>
    </source>
</reference>
<evidence type="ECO:0000313" key="4">
    <source>
        <dbReference type="Proteomes" id="UP000001064"/>
    </source>
</evidence>
<keyword evidence="1" id="KW-0175">Coiled coil</keyword>
<dbReference type="Proteomes" id="UP000001064">
    <property type="component" value="Unassembled WGS sequence"/>
</dbReference>
<evidence type="ECO:0000256" key="1">
    <source>
        <dbReference type="SAM" id="Coils"/>
    </source>
</evidence>
<dbReference type="RefSeq" id="XP_003283239.1">
    <property type="nucleotide sequence ID" value="XM_003283191.1"/>
</dbReference>
<evidence type="ECO:0000313" key="3">
    <source>
        <dbReference type="EMBL" id="EGC40303.1"/>
    </source>
</evidence>
<feature type="coiled-coil region" evidence="1">
    <location>
        <begin position="133"/>
        <end position="167"/>
    </location>
</feature>
<protein>
    <submittedName>
        <fullName evidence="3">Uncharacterized protein</fullName>
    </submittedName>
</protein>
<dbReference type="KEGG" id="dpp:DICPUDRAFT_74201"/>
<dbReference type="AlphaFoldDB" id="F0Z729"/>
<proteinExistence type="predicted"/>
<dbReference type="VEuPathDB" id="AmoebaDB:DICPUDRAFT_74201"/>
<gene>
    <name evidence="3" type="ORF">DICPUDRAFT_74201</name>
</gene>